<protein>
    <submittedName>
        <fullName evidence="1">Uncharacterized protein</fullName>
    </submittedName>
</protein>
<keyword evidence="2" id="KW-1185">Reference proteome</keyword>
<organism evidence="1 2">
    <name type="scientific">Rhynchosporium agropyri</name>
    <dbReference type="NCBI Taxonomy" id="914238"/>
    <lineage>
        <taxon>Eukaryota</taxon>
        <taxon>Fungi</taxon>
        <taxon>Dikarya</taxon>
        <taxon>Ascomycota</taxon>
        <taxon>Pezizomycotina</taxon>
        <taxon>Leotiomycetes</taxon>
        <taxon>Helotiales</taxon>
        <taxon>Ploettnerulaceae</taxon>
        <taxon>Rhynchosporium</taxon>
    </lineage>
</organism>
<evidence type="ECO:0000313" key="1">
    <source>
        <dbReference type="EMBL" id="CZT01427.1"/>
    </source>
</evidence>
<dbReference type="EMBL" id="FJUX01000051">
    <property type="protein sequence ID" value="CZT01427.1"/>
    <property type="molecule type" value="Genomic_DNA"/>
</dbReference>
<accession>A0A1E1KTQ2</accession>
<dbReference type="AlphaFoldDB" id="A0A1E1KTQ2"/>
<evidence type="ECO:0000313" key="2">
    <source>
        <dbReference type="Proteomes" id="UP000178912"/>
    </source>
</evidence>
<gene>
    <name evidence="1" type="ORF">RAG0_09066</name>
</gene>
<proteinExistence type="predicted"/>
<dbReference type="Proteomes" id="UP000178912">
    <property type="component" value="Unassembled WGS sequence"/>
</dbReference>
<sequence>MTTDSSILQILRSSSSLYSRFRNRNRNVERQSTLTPLPSQIRPQRGIEAIGFDTPSSSAASTAQQLTSNHRSDREHKTVREIDKESPRSCLAILSGCASPFPFPTRESSLQLPASHPNRNADPDPVPWRTQFQNRLGKVNQQQQQLEHSLSAADIEEEEEDDDDNDNYTIYEDDLIDGIVYGGVEKGDVCIVVEIGVAREVRLWRVGG</sequence>
<reference evidence="2" key="1">
    <citation type="submission" date="2016-03" db="EMBL/GenBank/DDBJ databases">
        <authorList>
            <person name="Guldener U."/>
        </authorList>
    </citation>
    <scope>NUCLEOTIDE SEQUENCE [LARGE SCALE GENOMIC DNA]</scope>
    <source>
        <strain evidence="2">04CH-RAC-A.6.1</strain>
    </source>
</reference>
<name>A0A1E1KTQ2_9HELO</name>